<evidence type="ECO:0000313" key="1">
    <source>
        <dbReference type="EMBL" id="KAF5764125.1"/>
    </source>
</evidence>
<dbReference type="Proteomes" id="UP000215914">
    <property type="component" value="Unassembled WGS sequence"/>
</dbReference>
<reference evidence="1" key="2">
    <citation type="submission" date="2020-06" db="EMBL/GenBank/DDBJ databases">
        <title>Helianthus annuus Genome sequencing and assembly Release 2.</title>
        <authorList>
            <person name="Gouzy J."/>
            <person name="Langlade N."/>
            <person name="Munos S."/>
        </authorList>
    </citation>
    <scope>NUCLEOTIDE SEQUENCE</scope>
    <source>
        <tissue evidence="1">Leaves</tissue>
    </source>
</reference>
<proteinExistence type="predicted"/>
<organism evidence="1 2">
    <name type="scientific">Helianthus annuus</name>
    <name type="common">Common sunflower</name>
    <dbReference type="NCBI Taxonomy" id="4232"/>
    <lineage>
        <taxon>Eukaryota</taxon>
        <taxon>Viridiplantae</taxon>
        <taxon>Streptophyta</taxon>
        <taxon>Embryophyta</taxon>
        <taxon>Tracheophyta</taxon>
        <taxon>Spermatophyta</taxon>
        <taxon>Magnoliopsida</taxon>
        <taxon>eudicotyledons</taxon>
        <taxon>Gunneridae</taxon>
        <taxon>Pentapetalae</taxon>
        <taxon>asterids</taxon>
        <taxon>campanulids</taxon>
        <taxon>Asterales</taxon>
        <taxon>Asteraceae</taxon>
        <taxon>Asteroideae</taxon>
        <taxon>Heliantheae alliance</taxon>
        <taxon>Heliantheae</taxon>
        <taxon>Helianthus</taxon>
    </lineage>
</organism>
<protein>
    <submittedName>
        <fullName evidence="1">Uncharacterized protein</fullName>
    </submittedName>
</protein>
<dbReference type="EMBL" id="MNCJ02000330">
    <property type="protein sequence ID" value="KAF5764125.1"/>
    <property type="molecule type" value="Genomic_DNA"/>
</dbReference>
<reference evidence="1" key="1">
    <citation type="journal article" date="2017" name="Nature">
        <title>The sunflower genome provides insights into oil metabolism, flowering and Asterid evolution.</title>
        <authorList>
            <person name="Badouin H."/>
            <person name="Gouzy J."/>
            <person name="Grassa C.J."/>
            <person name="Murat F."/>
            <person name="Staton S.E."/>
            <person name="Cottret L."/>
            <person name="Lelandais-Briere C."/>
            <person name="Owens G.L."/>
            <person name="Carrere S."/>
            <person name="Mayjonade B."/>
            <person name="Legrand L."/>
            <person name="Gill N."/>
            <person name="Kane N.C."/>
            <person name="Bowers J.E."/>
            <person name="Hubner S."/>
            <person name="Bellec A."/>
            <person name="Berard A."/>
            <person name="Berges H."/>
            <person name="Blanchet N."/>
            <person name="Boniface M.C."/>
            <person name="Brunel D."/>
            <person name="Catrice O."/>
            <person name="Chaidir N."/>
            <person name="Claudel C."/>
            <person name="Donnadieu C."/>
            <person name="Faraut T."/>
            <person name="Fievet G."/>
            <person name="Helmstetter N."/>
            <person name="King M."/>
            <person name="Knapp S.J."/>
            <person name="Lai Z."/>
            <person name="Le Paslier M.C."/>
            <person name="Lippi Y."/>
            <person name="Lorenzon L."/>
            <person name="Mandel J.R."/>
            <person name="Marage G."/>
            <person name="Marchand G."/>
            <person name="Marquand E."/>
            <person name="Bret-Mestries E."/>
            <person name="Morien E."/>
            <person name="Nambeesan S."/>
            <person name="Nguyen T."/>
            <person name="Pegot-Espagnet P."/>
            <person name="Pouilly N."/>
            <person name="Raftis F."/>
            <person name="Sallet E."/>
            <person name="Schiex T."/>
            <person name="Thomas J."/>
            <person name="Vandecasteele C."/>
            <person name="Vares D."/>
            <person name="Vear F."/>
            <person name="Vautrin S."/>
            <person name="Crespi M."/>
            <person name="Mangin B."/>
            <person name="Burke J.M."/>
            <person name="Salse J."/>
            <person name="Munos S."/>
            <person name="Vincourt P."/>
            <person name="Rieseberg L.H."/>
            <person name="Langlade N.B."/>
        </authorList>
    </citation>
    <scope>NUCLEOTIDE SEQUENCE</scope>
    <source>
        <tissue evidence="1">Leaves</tissue>
    </source>
</reference>
<accession>A0A9K3H1T1</accession>
<name>A0A9K3H1T1_HELAN</name>
<dbReference type="AlphaFoldDB" id="A0A9K3H1T1"/>
<sequence length="64" mass="7617">MKLALVVKAKSSITLPVEQVWQIFQLFYRNEKVYESSSNSCSDLWFWRRLHETQPKTRPELESG</sequence>
<dbReference type="Gramene" id="mRNA:HanXRQr2_Chr15g0688381">
    <property type="protein sequence ID" value="mRNA:HanXRQr2_Chr15g0688381"/>
    <property type="gene ID" value="HanXRQr2_Chr15g0688381"/>
</dbReference>
<evidence type="ECO:0000313" key="2">
    <source>
        <dbReference type="Proteomes" id="UP000215914"/>
    </source>
</evidence>
<keyword evidence="2" id="KW-1185">Reference proteome</keyword>
<comment type="caution">
    <text evidence="1">The sequence shown here is derived from an EMBL/GenBank/DDBJ whole genome shotgun (WGS) entry which is preliminary data.</text>
</comment>
<gene>
    <name evidence="1" type="ORF">HanXRQr2_Chr15g0688381</name>
</gene>